<dbReference type="InterPro" id="IPR013103">
    <property type="entry name" value="RVT_2"/>
</dbReference>
<dbReference type="OrthoDB" id="123721at2759"/>
<dbReference type="GeneID" id="36398301"/>
<keyword evidence="3" id="KW-1185">Reference proteome</keyword>
<dbReference type="STRING" id="4781.A0A0P1B082"/>
<proteinExistence type="predicted"/>
<feature type="domain" description="Reverse transcriptase Ty1/copia-type" evidence="1">
    <location>
        <begin position="133"/>
        <end position="219"/>
    </location>
</feature>
<dbReference type="RefSeq" id="XP_024583008.1">
    <property type="nucleotide sequence ID" value="XM_024717517.1"/>
</dbReference>
<organism evidence="2 3">
    <name type="scientific">Plasmopara halstedii</name>
    <name type="common">Downy mildew of sunflower</name>
    <dbReference type="NCBI Taxonomy" id="4781"/>
    <lineage>
        <taxon>Eukaryota</taxon>
        <taxon>Sar</taxon>
        <taxon>Stramenopiles</taxon>
        <taxon>Oomycota</taxon>
        <taxon>Peronosporomycetes</taxon>
        <taxon>Peronosporales</taxon>
        <taxon>Peronosporaceae</taxon>
        <taxon>Plasmopara</taxon>
    </lineage>
</organism>
<accession>A0A0P1B082</accession>
<dbReference type="EMBL" id="CCYD01002107">
    <property type="protein sequence ID" value="CEG46639.1"/>
    <property type="molecule type" value="Genomic_DNA"/>
</dbReference>
<sequence>MAPRITNRRLWNRRTTTDAMGPTVILTTTTTFGHHRPSDRIDEDRLLAEAVLAYAASVGKADDVPTTYQQAMDSDDTAEWVKAMKAELRAHEQNGSWTLDAGIEASGERMEQDDPSRHHEAWLQELRGQTMCVYVTRRKGNLEFVCLYDDDMIIAAKTSTETQDVKKGLEKAFKMKELGKAKSILGMEIDHQRSANSLTIKQTRYIDDVVERLNQQDAKAV</sequence>
<protein>
    <submittedName>
        <fullName evidence="2">Retrotransposon ty1-copia subclass</fullName>
    </submittedName>
</protein>
<evidence type="ECO:0000313" key="2">
    <source>
        <dbReference type="EMBL" id="CEG46639.1"/>
    </source>
</evidence>
<evidence type="ECO:0000259" key="1">
    <source>
        <dbReference type="Pfam" id="PF07727"/>
    </source>
</evidence>
<name>A0A0P1B082_PLAHL</name>
<evidence type="ECO:0000313" key="3">
    <source>
        <dbReference type="Proteomes" id="UP000054928"/>
    </source>
</evidence>
<dbReference type="Proteomes" id="UP000054928">
    <property type="component" value="Unassembled WGS sequence"/>
</dbReference>
<dbReference type="AlphaFoldDB" id="A0A0P1B082"/>
<reference evidence="3" key="1">
    <citation type="submission" date="2014-09" db="EMBL/GenBank/DDBJ databases">
        <authorList>
            <person name="Sharma Rahul"/>
            <person name="Thines Marco"/>
        </authorList>
    </citation>
    <scope>NUCLEOTIDE SEQUENCE [LARGE SCALE GENOMIC DNA]</scope>
</reference>
<dbReference type="Pfam" id="PF07727">
    <property type="entry name" value="RVT_2"/>
    <property type="match status" value="1"/>
</dbReference>